<gene>
    <name evidence="1" type="ORF">IFM89_035145</name>
</gene>
<reference evidence="1 2" key="1">
    <citation type="submission" date="2020-10" db="EMBL/GenBank/DDBJ databases">
        <title>The Coptis chinensis genome and diversification of protoberbering-type alkaloids.</title>
        <authorList>
            <person name="Wang B."/>
            <person name="Shu S."/>
            <person name="Song C."/>
            <person name="Liu Y."/>
        </authorList>
    </citation>
    <scope>NUCLEOTIDE SEQUENCE [LARGE SCALE GENOMIC DNA]</scope>
    <source>
        <strain evidence="1">HL-2020</strain>
        <tissue evidence="1">Leaf</tissue>
    </source>
</reference>
<comment type="caution">
    <text evidence="1">The sequence shown here is derived from an EMBL/GenBank/DDBJ whole genome shotgun (WGS) entry which is preliminary data.</text>
</comment>
<dbReference type="OrthoDB" id="1846188at2759"/>
<dbReference type="InterPro" id="IPR004158">
    <property type="entry name" value="DUF247_pln"/>
</dbReference>
<evidence type="ECO:0000313" key="2">
    <source>
        <dbReference type="Proteomes" id="UP000631114"/>
    </source>
</evidence>
<dbReference type="EMBL" id="JADFTS010000002">
    <property type="protein sequence ID" value="KAF9622912.1"/>
    <property type="molecule type" value="Genomic_DNA"/>
</dbReference>
<organism evidence="1 2">
    <name type="scientific">Coptis chinensis</name>
    <dbReference type="NCBI Taxonomy" id="261450"/>
    <lineage>
        <taxon>Eukaryota</taxon>
        <taxon>Viridiplantae</taxon>
        <taxon>Streptophyta</taxon>
        <taxon>Embryophyta</taxon>
        <taxon>Tracheophyta</taxon>
        <taxon>Spermatophyta</taxon>
        <taxon>Magnoliopsida</taxon>
        <taxon>Ranunculales</taxon>
        <taxon>Ranunculaceae</taxon>
        <taxon>Coptidoideae</taxon>
        <taxon>Coptis</taxon>
    </lineage>
</organism>
<dbReference type="PANTHER" id="PTHR31170:SF18">
    <property type="entry name" value="(WILD MALAYSIAN BANANA) HYPOTHETICAL PROTEIN"/>
    <property type="match status" value="1"/>
</dbReference>
<evidence type="ECO:0000313" key="1">
    <source>
        <dbReference type="EMBL" id="KAF9622912.1"/>
    </source>
</evidence>
<keyword evidence="2" id="KW-1185">Reference proteome</keyword>
<dbReference type="Proteomes" id="UP000631114">
    <property type="component" value="Unassembled WGS sequence"/>
</dbReference>
<dbReference type="PANTHER" id="PTHR31170">
    <property type="entry name" value="BNAC04G53230D PROTEIN"/>
    <property type="match status" value="1"/>
</dbReference>
<name>A0A835MAX7_9MAGN</name>
<accession>A0A835MAX7</accession>
<proteinExistence type="predicted"/>
<dbReference type="AlphaFoldDB" id="A0A835MAX7"/>
<sequence length="104" mass="11300">MFAITDCLHVLNLYRKSRLGLGRSQTPAKSKHPDTKPKGAADIVRSAVMLHEAGIEFRTSATSSIMDISFDHGVLKLPTIVVDDTIESTFLNLIAFGALACLSR</sequence>
<dbReference type="Pfam" id="PF03140">
    <property type="entry name" value="DUF247"/>
    <property type="match status" value="1"/>
</dbReference>
<protein>
    <submittedName>
        <fullName evidence="1">Uncharacterized protein</fullName>
    </submittedName>
</protein>